<dbReference type="InterPro" id="IPR035897">
    <property type="entry name" value="Toll_tir_struct_dom_sf"/>
</dbReference>
<evidence type="ECO:0000313" key="3">
    <source>
        <dbReference type="EMBL" id="CAK9043785.1"/>
    </source>
</evidence>
<comment type="caution">
    <text evidence="3">The sequence shown here is derived from an EMBL/GenBank/DDBJ whole genome shotgun (WGS) entry which is preliminary data.</text>
</comment>
<dbReference type="SUPFAM" id="SSF52200">
    <property type="entry name" value="Toll/Interleukin receptor TIR domain"/>
    <property type="match status" value="1"/>
</dbReference>
<dbReference type="Gene3D" id="2.10.50.10">
    <property type="entry name" value="Tumor Necrosis Factor Receptor, subunit A, domain 2"/>
    <property type="match status" value="1"/>
</dbReference>
<feature type="transmembrane region" description="Helical" evidence="1">
    <location>
        <begin position="659"/>
        <end position="680"/>
    </location>
</feature>
<dbReference type="SMART" id="SM01411">
    <property type="entry name" value="Ephrin_rec_like"/>
    <property type="match status" value="2"/>
</dbReference>
<feature type="transmembrane region" description="Helical" evidence="1">
    <location>
        <begin position="897"/>
        <end position="915"/>
    </location>
</feature>
<evidence type="ECO:0008006" key="5">
    <source>
        <dbReference type="Google" id="ProtNLM"/>
    </source>
</evidence>
<feature type="transmembrane region" description="Helical" evidence="1">
    <location>
        <begin position="980"/>
        <end position="1002"/>
    </location>
</feature>
<keyword evidence="1" id="KW-0472">Membrane</keyword>
<evidence type="ECO:0000256" key="2">
    <source>
        <dbReference type="SAM" id="SignalP"/>
    </source>
</evidence>
<dbReference type="EMBL" id="CAXAMN010014592">
    <property type="protein sequence ID" value="CAK9043785.1"/>
    <property type="molecule type" value="Genomic_DNA"/>
</dbReference>
<feature type="transmembrane region" description="Helical" evidence="1">
    <location>
        <begin position="791"/>
        <end position="811"/>
    </location>
</feature>
<keyword evidence="4" id="KW-1185">Reference proteome</keyword>
<feature type="transmembrane region" description="Helical" evidence="1">
    <location>
        <begin position="950"/>
        <end position="968"/>
    </location>
</feature>
<feature type="transmembrane region" description="Helical" evidence="1">
    <location>
        <begin position="692"/>
        <end position="713"/>
    </location>
</feature>
<organism evidence="3 4">
    <name type="scientific">Durusdinium trenchii</name>
    <dbReference type="NCBI Taxonomy" id="1381693"/>
    <lineage>
        <taxon>Eukaryota</taxon>
        <taxon>Sar</taxon>
        <taxon>Alveolata</taxon>
        <taxon>Dinophyceae</taxon>
        <taxon>Suessiales</taxon>
        <taxon>Symbiodiniaceae</taxon>
        <taxon>Durusdinium</taxon>
    </lineage>
</organism>
<evidence type="ECO:0000313" key="4">
    <source>
        <dbReference type="Proteomes" id="UP001642484"/>
    </source>
</evidence>
<feature type="signal peptide" evidence="2">
    <location>
        <begin position="1"/>
        <end position="21"/>
    </location>
</feature>
<name>A0ABP0LX11_9DINO</name>
<feature type="transmembrane region" description="Helical" evidence="1">
    <location>
        <begin position="755"/>
        <end position="779"/>
    </location>
</feature>
<reference evidence="3 4" key="1">
    <citation type="submission" date="2024-02" db="EMBL/GenBank/DDBJ databases">
        <authorList>
            <person name="Chen Y."/>
            <person name="Shah S."/>
            <person name="Dougan E. K."/>
            <person name="Thang M."/>
            <person name="Chan C."/>
        </authorList>
    </citation>
    <scope>NUCLEOTIDE SEQUENCE [LARGE SCALE GENOMIC DNA]</scope>
</reference>
<dbReference type="Proteomes" id="UP001642484">
    <property type="component" value="Unassembled WGS sequence"/>
</dbReference>
<keyword evidence="1" id="KW-1133">Transmembrane helix</keyword>
<evidence type="ECO:0000256" key="1">
    <source>
        <dbReference type="SAM" id="Phobius"/>
    </source>
</evidence>
<accession>A0ABP0LX11</accession>
<dbReference type="SUPFAM" id="SSF57184">
    <property type="entry name" value="Growth factor receptor domain"/>
    <property type="match status" value="1"/>
</dbReference>
<protein>
    <recommendedName>
        <fullName evidence="5">Tyrosine-protein kinase ephrin type A/B receptor-like domain-containing protein</fullName>
    </recommendedName>
</protein>
<dbReference type="InterPro" id="IPR009030">
    <property type="entry name" value="Growth_fac_rcpt_cys_sf"/>
</dbReference>
<keyword evidence="2" id="KW-0732">Signal</keyword>
<feature type="chain" id="PRO_5046498629" description="Tyrosine-protein kinase ephrin type A/B receptor-like domain-containing protein" evidence="2">
    <location>
        <begin position="22"/>
        <end position="1372"/>
    </location>
</feature>
<dbReference type="PANTHER" id="PTHR46967:SF2">
    <property type="entry name" value="SUSHI, VON WILLEBRAND FACTOR TYPE A, EGF AND PENTRAXIN DOMAIN-CONTAINING PROTEIN 1-LIKE"/>
    <property type="match status" value="1"/>
</dbReference>
<gene>
    <name evidence="3" type="ORF">CCMP2556_LOCUS23144</name>
</gene>
<dbReference type="PANTHER" id="PTHR46967">
    <property type="entry name" value="INSULIN-LIKE GROWTH FACTOR BINDING PROTEIN,N-TERMINAL"/>
    <property type="match status" value="1"/>
</dbReference>
<feature type="transmembrane region" description="Helical" evidence="1">
    <location>
        <begin position="921"/>
        <end position="938"/>
    </location>
</feature>
<keyword evidence="1" id="KW-0812">Transmembrane</keyword>
<feature type="transmembrane region" description="Helical" evidence="1">
    <location>
        <begin position="841"/>
        <end position="866"/>
    </location>
</feature>
<sequence>MAAFAPLLLISLLTRSIPLAARVCFDDAIPEESRGNITLDGESMPIGLWELKWDSASIMTRIFEILVSEKLGYKVVNLGGTGSSTPVLYRLGGCEEATSNPPNNGKSFEQDCLTKPRRFHFSFESWQGASTYVPSLLQAFGDRAPINLGSLQYKGSSGMYVLGAAVNAGLLDSGLSLEYYSNYNADWFQPSKYTAIVSDVNLSRLATCDEGVNNRYIFFAPEYLEATGDSDAVYLGGGRVKYKCWEDKWWISPACRSMPQNCSTLITSFPGWGFGLMTQWVAFHNMPVAIGTAAPGDDAAQAYVQLGRELASLVYWWTPDVSFLRENASPIVLPPFNPAEHARKIYRTGREELTLTKWAAADMDVVAHRAFSLAGAIALSKQEIASVLLKHIELKELSGDTTHWDTACTWLKQASTASTWQAWIPSDTACPLGRGLVDSQRNYVTHRDLAVACAACPAGMFSQESGETRVSQPCPAGSHQSLPGEAVCEACQPGTSSAEEGMVECAPCGLGKYANFSGMKTCIQCGANITSDNEKLQLFTTSQLVVSSAGQQWIPVQGASSEQLCGCVAGAHRTSAGLCALCPEGAACEGSRLLLLQGYYSKEEDPGSVFKCHERSHCPGGLPGACAEGRDPASVACNSCLPGLHSAGARCIPCEGGDYALVGSLLVCFVLAMSGAYVAFTWQESKSARSSNFVVVACGLGQLATSIQVISVIHQFSLDWGEPIASLLALTESFTLDLNILSFDCLTPSDPVPLFLFHVMVLPSVLALVCIIHFCTVLAKRSSSTWQFHRLGQAVGSLCVVFFIAVCSSSMPPLICQTHPNKLSTVRAYPSVNCNGREQHLAMILITTFVFLLPALFLASSIWVVLQIPSKINQSDLKFIRAASFLFGRFRPGAETLGVWLLLRNALLVFLPLASQSVSTFLMNILLSLSLMASCYVKPWRMKACNDLDIFLTACMIFIVTLGSHVAGDVNEALTITASLTLLSLIFLSLLAFISLGCLRCFREKQKAFRYFLSHHKSKAGSLARWLKMLILQRGKRFTTFIDADDLCDLTKLFWHVAHETVTLVILASPDLLKRKWCVGEMVTARMHEVHSVVIAWPQFVKPTEAFIQEYASFVPDIVHLGKHNICIEDVQETFRWMCSLQTLPLPTPLTHGTLSLVVNTLTGTLSRIRPFMSETSTCCILSDPENSEAVAAAFVFSELMSKEFSRTLAFSQTLVMTPGELVPEETAYAIVVCTGGCLKSFELCQWIVQLGKSDCRALPVFADEEFKLPGPDLLMELMTREDFNAVPGMAEDLTKTIKAVLEEIGIMCMAKMALQDELELRARQIVMRLTHKPPAPLCDKLGGERSVPYFSSMPISRQAPDKQDDYVKCIL</sequence>
<proteinExistence type="predicted"/>